<evidence type="ECO:0000259" key="2">
    <source>
        <dbReference type="Pfam" id="PF01206"/>
    </source>
</evidence>
<dbReference type="NCBIfam" id="TIGR03527">
    <property type="entry name" value="selenium_YedF"/>
    <property type="match status" value="1"/>
</dbReference>
<evidence type="ECO:0000256" key="1">
    <source>
        <dbReference type="ARBA" id="ARBA00008984"/>
    </source>
</evidence>
<proteinExistence type="inferred from homology"/>
<name>A0A485M697_9ZZZZ</name>
<dbReference type="Gene3D" id="3.30.110.40">
    <property type="entry name" value="TusA-like domain"/>
    <property type="match status" value="1"/>
</dbReference>
<dbReference type="CDD" id="cd03421">
    <property type="entry name" value="SirA_like_N"/>
    <property type="match status" value="1"/>
</dbReference>
<dbReference type="PANTHER" id="PTHR33279:SF6">
    <property type="entry name" value="SULFUR CARRIER PROTEIN YEDF-RELATED"/>
    <property type="match status" value="1"/>
</dbReference>
<gene>
    <name evidence="3" type="primary">SirA</name>
    <name evidence="3" type="ORF">SCFA_410001</name>
</gene>
<accession>A0A485M697</accession>
<feature type="domain" description="UPF0033" evidence="2">
    <location>
        <begin position="5"/>
        <end position="69"/>
    </location>
</feature>
<dbReference type="PANTHER" id="PTHR33279">
    <property type="entry name" value="SULFUR CARRIER PROTEIN YEDF-RELATED"/>
    <property type="match status" value="1"/>
</dbReference>
<dbReference type="AlphaFoldDB" id="A0A485M697"/>
<dbReference type="SUPFAM" id="SSF64307">
    <property type="entry name" value="SirA-like"/>
    <property type="match status" value="1"/>
</dbReference>
<sequence length="203" mass="21644">MSKNVIDCRGMACPGPVLETKKALEEGLQQEMLIIVDNAAARENVSRFVKNAECSVEVEEKEGCYHLSIARAAGETRPTAAETANGSCDCEAPDGIVYFITTNTLGQGSPDLGEVLMKSLMVTLAEQKPPRALCLLNTGVFLALEDSPVIGQLKKLSAGTEILVCGTCLDYYKVKEKVAVGVVSNMYEINSRLTGPGKVITVG</sequence>
<protein>
    <submittedName>
        <fullName evidence="3">Predicted redox protein, regulator of disulfide bond formation</fullName>
    </submittedName>
</protein>
<dbReference type="InterPro" id="IPR001455">
    <property type="entry name" value="TusA-like"/>
</dbReference>
<dbReference type="SUPFAM" id="SSF75169">
    <property type="entry name" value="DsrEFH-like"/>
    <property type="match status" value="1"/>
</dbReference>
<evidence type="ECO:0000313" key="3">
    <source>
        <dbReference type="EMBL" id="VFU18289.1"/>
    </source>
</evidence>
<dbReference type="InterPro" id="IPR027396">
    <property type="entry name" value="DsrEFH-like"/>
</dbReference>
<dbReference type="EMBL" id="CAADRN010000341">
    <property type="protein sequence ID" value="VFU18289.1"/>
    <property type="molecule type" value="Genomic_DNA"/>
</dbReference>
<reference evidence="3" key="1">
    <citation type="submission" date="2019-03" db="EMBL/GenBank/DDBJ databases">
        <authorList>
            <person name="Hao L."/>
        </authorList>
    </citation>
    <scope>NUCLEOTIDE SEQUENCE</scope>
</reference>
<dbReference type="InterPro" id="IPR036868">
    <property type="entry name" value="TusA-like_sf"/>
</dbReference>
<comment type="similarity">
    <text evidence="1">Belongs to the sulfur carrier protein TusA family.</text>
</comment>
<organism evidence="3">
    <name type="scientific">anaerobic digester metagenome</name>
    <dbReference type="NCBI Taxonomy" id="1263854"/>
    <lineage>
        <taxon>unclassified sequences</taxon>
        <taxon>metagenomes</taxon>
        <taxon>ecological metagenomes</taxon>
    </lineage>
</organism>
<dbReference type="InterPro" id="IPR019870">
    <property type="entry name" value="Se_metab_YedF"/>
</dbReference>
<dbReference type="Pfam" id="PF01206">
    <property type="entry name" value="TusA"/>
    <property type="match status" value="1"/>
</dbReference>